<name>A0A0K0HCW4_SALBC</name>
<protein>
    <submittedName>
        <fullName evidence="2">Fimbrial protein</fullName>
    </submittedName>
</protein>
<dbReference type="SUPFAM" id="SSF49401">
    <property type="entry name" value="Bacterial adhesins"/>
    <property type="match status" value="1"/>
</dbReference>
<dbReference type="GeneID" id="44981190"/>
<organism evidence="2 3">
    <name type="scientific">Salmonella bongori (strain ATCC 43975 / DSM 13772 / NCTC 12419)</name>
    <dbReference type="NCBI Taxonomy" id="218493"/>
    <lineage>
        <taxon>Bacteria</taxon>
        <taxon>Pseudomonadati</taxon>
        <taxon>Pseudomonadota</taxon>
        <taxon>Gammaproteobacteria</taxon>
        <taxon>Enterobacterales</taxon>
        <taxon>Enterobacteriaceae</taxon>
        <taxon>Salmonella</taxon>
    </lineage>
</organism>
<feature type="chain" id="PRO_5005331844" evidence="1">
    <location>
        <begin position="19"/>
        <end position="177"/>
    </location>
</feature>
<gene>
    <name evidence="2" type="primary">sbcE</name>
    <name evidence="2" type="ordered locus">SBG_2191</name>
</gene>
<evidence type="ECO:0000313" key="2">
    <source>
        <dbReference type="EMBL" id="CCC31251.1"/>
    </source>
</evidence>
<reference evidence="2 3" key="1">
    <citation type="journal article" date="2011" name="PLoS Pathog.">
        <title>Salmonella bongori provides insights into the evolution of the Salmonellae.</title>
        <authorList>
            <person name="Fookes M."/>
            <person name="Schroeder G.N."/>
            <person name="Langridge G.C."/>
            <person name="Blondel C.J."/>
            <person name="Mammina C."/>
            <person name="Connor T.R."/>
            <person name="Seth-Smith H."/>
            <person name="Vernikos G.S."/>
            <person name="Robinson K.S."/>
            <person name="Sanders M."/>
            <person name="Petty N.K."/>
            <person name="Kingsley R.A."/>
            <person name="Baumler A.J."/>
            <person name="Nuccio S.P."/>
            <person name="Contreras I."/>
            <person name="Santiviago C.A."/>
            <person name="Maskell D."/>
            <person name="Barrow P."/>
            <person name="Humphrey T."/>
            <person name="Nastasi A."/>
            <person name="Roberts M."/>
            <person name="Frankel G."/>
            <person name="Parkhill J."/>
            <person name="Dougan G."/>
            <person name="Thomson N.R."/>
        </authorList>
    </citation>
    <scope>NUCLEOTIDE SEQUENCE [LARGE SCALE GENOMIC DNA]</scope>
    <source>
        <strain evidence="3">ATCC 43975 / DSM 13772 / NCTC 12419</strain>
    </source>
</reference>
<dbReference type="Proteomes" id="UP000000289">
    <property type="component" value="Chromosome"/>
</dbReference>
<dbReference type="Gene3D" id="2.60.40.1090">
    <property type="entry name" value="Fimbrial-type adhesion domain"/>
    <property type="match status" value="1"/>
</dbReference>
<dbReference type="AlphaFoldDB" id="A0A0K0HCW4"/>
<dbReference type="InterPro" id="IPR036937">
    <property type="entry name" value="Adhesion_dom_fimbrial_sf"/>
</dbReference>
<dbReference type="GO" id="GO:0009289">
    <property type="term" value="C:pilus"/>
    <property type="evidence" value="ECO:0007669"/>
    <property type="project" value="InterPro"/>
</dbReference>
<keyword evidence="1" id="KW-0732">Signal</keyword>
<dbReference type="EMBL" id="FR877557">
    <property type="protein sequence ID" value="CCC31251.1"/>
    <property type="molecule type" value="Genomic_DNA"/>
</dbReference>
<feature type="signal peptide" evidence="1">
    <location>
        <begin position="1"/>
        <end position="18"/>
    </location>
</feature>
<dbReference type="RefSeq" id="WP_001265512.1">
    <property type="nucleotide sequence ID" value="NC_015761.1"/>
</dbReference>
<evidence type="ECO:0000313" key="3">
    <source>
        <dbReference type="Proteomes" id="UP000000289"/>
    </source>
</evidence>
<proteinExistence type="predicted"/>
<sequence length="177" mass="18893">MRVMLVCLSLLCFVTVEAAAKITSTTINLSVKFREFTCNIASSRGSNLSFGNVNITTLTLTEGPEIESDLTLTCRLDTSMPELIGNNAISALQSANLRFSSPASTAGTGGDFLDAGHNVAILPFFNNARMQFNADYNLKNLSGSGYKIKFKLVKKSSNGTISSGTVSVVLNAELTYT</sequence>
<dbReference type="InterPro" id="IPR008966">
    <property type="entry name" value="Adhesion_dom_sf"/>
</dbReference>
<accession>A0A0K0HCW4</accession>
<evidence type="ECO:0000256" key="1">
    <source>
        <dbReference type="SAM" id="SignalP"/>
    </source>
</evidence>
<dbReference type="GO" id="GO:0007155">
    <property type="term" value="P:cell adhesion"/>
    <property type="evidence" value="ECO:0007669"/>
    <property type="project" value="InterPro"/>
</dbReference>
<dbReference type="KEGG" id="sbg:SBG_2191"/>